<organism evidence="2 3">
    <name type="scientific">Phytophthora megakarya</name>
    <dbReference type="NCBI Taxonomy" id="4795"/>
    <lineage>
        <taxon>Eukaryota</taxon>
        <taxon>Sar</taxon>
        <taxon>Stramenopiles</taxon>
        <taxon>Oomycota</taxon>
        <taxon>Peronosporomycetes</taxon>
        <taxon>Peronosporales</taxon>
        <taxon>Peronosporaceae</taxon>
        <taxon>Phytophthora</taxon>
    </lineage>
</organism>
<dbReference type="Proteomes" id="UP000198211">
    <property type="component" value="Unassembled WGS sequence"/>
</dbReference>
<feature type="compositionally biased region" description="Polar residues" evidence="1">
    <location>
        <begin position="52"/>
        <end position="62"/>
    </location>
</feature>
<evidence type="ECO:0000313" key="2">
    <source>
        <dbReference type="EMBL" id="OWZ23973.1"/>
    </source>
</evidence>
<dbReference type="EMBL" id="NBNE01000034">
    <property type="protein sequence ID" value="OWZ23973.1"/>
    <property type="molecule type" value="Genomic_DNA"/>
</dbReference>
<feature type="compositionally biased region" description="Basic residues" evidence="1">
    <location>
        <begin position="36"/>
        <end position="48"/>
    </location>
</feature>
<feature type="compositionally biased region" description="Basic and acidic residues" evidence="1">
    <location>
        <begin position="63"/>
        <end position="74"/>
    </location>
</feature>
<name>A0A225X2L8_9STRA</name>
<gene>
    <name evidence="2" type="ORF">PHMEG_0001058</name>
</gene>
<keyword evidence="3" id="KW-1185">Reference proteome</keyword>
<evidence type="ECO:0000256" key="1">
    <source>
        <dbReference type="SAM" id="MobiDB-lite"/>
    </source>
</evidence>
<dbReference type="OrthoDB" id="92415at2759"/>
<evidence type="ECO:0000313" key="3">
    <source>
        <dbReference type="Proteomes" id="UP000198211"/>
    </source>
</evidence>
<feature type="region of interest" description="Disordered" evidence="1">
    <location>
        <begin position="1"/>
        <end position="74"/>
    </location>
</feature>
<proteinExistence type="predicted"/>
<accession>A0A225X2L8</accession>
<protein>
    <submittedName>
        <fullName evidence="2">Uncharacterized protein</fullName>
    </submittedName>
</protein>
<dbReference type="AlphaFoldDB" id="A0A225X2L8"/>
<reference evidence="3" key="1">
    <citation type="submission" date="2017-03" db="EMBL/GenBank/DDBJ databases">
        <title>Phytopthora megakarya and P. palmivora, two closely related causual agents of cacao black pod achieved similar genome size and gene model numbers by different mechanisms.</title>
        <authorList>
            <person name="Ali S."/>
            <person name="Shao J."/>
            <person name="Larry D.J."/>
            <person name="Kronmiller B."/>
            <person name="Shen D."/>
            <person name="Strem M.D."/>
            <person name="Melnick R.L."/>
            <person name="Guiltinan M.J."/>
            <person name="Tyler B.M."/>
            <person name="Meinhardt L.W."/>
            <person name="Bailey B.A."/>
        </authorList>
    </citation>
    <scope>NUCLEOTIDE SEQUENCE [LARGE SCALE GENOMIC DNA]</scope>
    <source>
        <strain evidence="3">zdho120</strain>
    </source>
</reference>
<sequence length="639" mass="71941">MVFSKQDTVAVAGSETSQSEVSPELFTYNPLNRMKSTSRRARKRKRSSSVRNQLIATQQRNEIANHSDARRSSDAVVKDMKQLSLYLEAAEEAKQAMQSMADPQSSNVGTPMADLVVVTKWHSAVKVYFKRSSLSFSSLIRSEKMNMDMASAFSEATALAVSLITTSSTSEGRKFSRSWICGAVVILNDVHKQAKESRFTEVLVPVYHSICALLQYCNKRFPNWPRDTMDFVRHVEATESEDISVDRLESVITDLAEHFSRDCVYCLMIHETGNTALWNDIQWETLIQAGWFLANWIELALECSNLQPNWLNAIQGTLNVVERAFPGRLPQLLLELCNVKRISMFTDQTDAQDGVVSSSADALPGNDTASDSLKGDIGRPISKLKRVKLSKDLPTDIQEQTKALFCTAKELSQNFEAREEIESFTKEIGKIQRFLGSALLVNKMLIVSLRLGHPDIASDFAGATAILTDLICRCPSASLEYHQLKGLLRQYISILQMCRNKTGEPIDTLSKSVEKLQWYWDKFVADPFQTMRNHVEATERLSEELTPQLLEYPMRQLLCQYRNACIFSEDMFAQSLISIQVRQCRAGLMEIGLMLNRWVQHTLEAGAQIQKPPGLPKLLAQLINIEVKVPGSIPEPLVE</sequence>
<comment type="caution">
    <text evidence="2">The sequence shown here is derived from an EMBL/GenBank/DDBJ whole genome shotgun (WGS) entry which is preliminary data.</text>
</comment>